<feature type="compositionally biased region" description="Basic and acidic residues" evidence="1">
    <location>
        <begin position="24"/>
        <end position="35"/>
    </location>
</feature>
<feature type="region of interest" description="Disordered" evidence="1">
    <location>
        <begin position="1"/>
        <end position="145"/>
    </location>
</feature>
<gene>
    <name evidence="2" type="ORF">SDC9_37642</name>
</gene>
<dbReference type="AlphaFoldDB" id="A0A644VJZ5"/>
<sequence>MRSSDQPHQIDEGEDPDPDEIEEVPEHAERREPLHVRRHQTALADLNEQGDQPDQARGDVQTVGADKREEGRQEGRAVRPRADMHEVAELVDFHADEARAEERGDHQPGHGGATRAGLGLQHREAEGDRRDQQQRGFHRDEAGLEQVLRAGPAGIVAAEHRIGREQAAEDDAVAHQVDPEPDRGRAGMAGAVVMVMGLRGGEAGDRPGPGGVERGHAVAPFASVAATVVAGMK</sequence>
<feature type="compositionally biased region" description="Basic and acidic residues" evidence="1">
    <location>
        <begin position="65"/>
        <end position="108"/>
    </location>
</feature>
<comment type="caution">
    <text evidence="2">The sequence shown here is derived from an EMBL/GenBank/DDBJ whole genome shotgun (WGS) entry which is preliminary data.</text>
</comment>
<feature type="compositionally biased region" description="Basic and acidic residues" evidence="1">
    <location>
        <begin position="121"/>
        <end position="142"/>
    </location>
</feature>
<evidence type="ECO:0000256" key="1">
    <source>
        <dbReference type="SAM" id="MobiDB-lite"/>
    </source>
</evidence>
<reference evidence="2" key="1">
    <citation type="submission" date="2019-08" db="EMBL/GenBank/DDBJ databases">
        <authorList>
            <person name="Kucharzyk K."/>
            <person name="Murdoch R.W."/>
            <person name="Higgins S."/>
            <person name="Loffler F."/>
        </authorList>
    </citation>
    <scope>NUCLEOTIDE SEQUENCE</scope>
</reference>
<accession>A0A644VJZ5</accession>
<name>A0A644VJZ5_9ZZZZ</name>
<organism evidence="2">
    <name type="scientific">bioreactor metagenome</name>
    <dbReference type="NCBI Taxonomy" id="1076179"/>
    <lineage>
        <taxon>unclassified sequences</taxon>
        <taxon>metagenomes</taxon>
        <taxon>ecological metagenomes</taxon>
    </lineage>
</organism>
<dbReference type="EMBL" id="VSSQ01000333">
    <property type="protein sequence ID" value="MPL91567.1"/>
    <property type="molecule type" value="Genomic_DNA"/>
</dbReference>
<feature type="region of interest" description="Disordered" evidence="1">
    <location>
        <begin position="167"/>
        <end position="187"/>
    </location>
</feature>
<feature type="compositionally biased region" description="Acidic residues" evidence="1">
    <location>
        <begin position="12"/>
        <end position="23"/>
    </location>
</feature>
<protein>
    <submittedName>
        <fullName evidence="2">Uncharacterized protein</fullName>
    </submittedName>
</protein>
<proteinExistence type="predicted"/>
<evidence type="ECO:0000313" key="2">
    <source>
        <dbReference type="EMBL" id="MPL91567.1"/>
    </source>
</evidence>